<dbReference type="AlphaFoldDB" id="A0A433VM93"/>
<organism evidence="2 3">
    <name type="scientific">Dulcicalothrix desertica PCC 7102</name>
    <dbReference type="NCBI Taxonomy" id="232991"/>
    <lineage>
        <taxon>Bacteria</taxon>
        <taxon>Bacillati</taxon>
        <taxon>Cyanobacteriota</taxon>
        <taxon>Cyanophyceae</taxon>
        <taxon>Nostocales</taxon>
        <taxon>Calotrichaceae</taxon>
        <taxon>Dulcicalothrix</taxon>
    </lineage>
</organism>
<name>A0A433VM93_9CYAN</name>
<comment type="caution">
    <text evidence="2">The sequence shown here is derived from an EMBL/GenBank/DDBJ whole genome shotgun (WGS) entry which is preliminary data.</text>
</comment>
<reference evidence="2" key="1">
    <citation type="submission" date="2018-12" db="EMBL/GenBank/DDBJ databases">
        <authorList>
            <person name="Will S."/>
            <person name="Neumann-Schaal M."/>
            <person name="Henke P."/>
        </authorList>
    </citation>
    <scope>NUCLEOTIDE SEQUENCE</scope>
    <source>
        <strain evidence="2">PCC 7102</strain>
    </source>
</reference>
<evidence type="ECO:0000256" key="1">
    <source>
        <dbReference type="SAM" id="Phobius"/>
    </source>
</evidence>
<keyword evidence="1" id="KW-0472">Membrane</keyword>
<dbReference type="EMBL" id="RSCL01000005">
    <property type="protein sequence ID" value="RUT07162.1"/>
    <property type="molecule type" value="Genomic_DNA"/>
</dbReference>
<keyword evidence="1" id="KW-1133">Transmembrane helix</keyword>
<evidence type="ECO:0000313" key="3">
    <source>
        <dbReference type="Proteomes" id="UP000271624"/>
    </source>
</evidence>
<dbReference type="Proteomes" id="UP000271624">
    <property type="component" value="Unassembled WGS sequence"/>
</dbReference>
<accession>A0A433VM93</accession>
<reference evidence="2" key="2">
    <citation type="journal article" date="2019" name="Genome Biol. Evol.">
        <title>Day and night: Metabolic profiles and evolutionary relationships of six axenic non-marine cyanobacteria.</title>
        <authorList>
            <person name="Will S.E."/>
            <person name="Henke P."/>
            <person name="Boedeker C."/>
            <person name="Huang S."/>
            <person name="Brinkmann H."/>
            <person name="Rohde M."/>
            <person name="Jarek M."/>
            <person name="Friedl T."/>
            <person name="Seufert S."/>
            <person name="Schumacher M."/>
            <person name="Overmann J."/>
            <person name="Neumann-Schaal M."/>
            <person name="Petersen J."/>
        </authorList>
    </citation>
    <scope>NUCLEOTIDE SEQUENCE [LARGE SCALE GENOMIC DNA]</scope>
    <source>
        <strain evidence="2">PCC 7102</strain>
    </source>
</reference>
<gene>
    <name evidence="2" type="ORF">DSM106972_024230</name>
</gene>
<proteinExistence type="predicted"/>
<protein>
    <submittedName>
        <fullName evidence="2">Uncharacterized protein</fullName>
    </submittedName>
</protein>
<evidence type="ECO:0000313" key="2">
    <source>
        <dbReference type="EMBL" id="RUT07162.1"/>
    </source>
</evidence>
<sequence>MKMKAKLLNAFTVCLVTLAILSPEIAVLGIVWHQHLHLEKTNLFVNNTNFHIKDVQILEKNSFLKPKQQNEFLFIFNKYKIIFILESLLICIPVSIGVSIFAYEKYLIYRAEVYRKQVEILEKMWQKSNYW</sequence>
<keyword evidence="3" id="KW-1185">Reference proteome</keyword>
<feature type="transmembrane region" description="Helical" evidence="1">
    <location>
        <begin position="81"/>
        <end position="103"/>
    </location>
</feature>
<keyword evidence="1" id="KW-0812">Transmembrane</keyword>